<dbReference type="EMBL" id="CABFOC020000003">
    <property type="protein sequence ID" value="CAH0043584.1"/>
    <property type="molecule type" value="Genomic_DNA"/>
</dbReference>
<name>A0A9N9YYR3_9HYPO</name>
<evidence type="ECO:0000313" key="2">
    <source>
        <dbReference type="EMBL" id="CAH0043584.1"/>
    </source>
</evidence>
<comment type="caution">
    <text evidence="2">The sequence shown here is derived from an EMBL/GenBank/DDBJ whole genome shotgun (WGS) entry which is preliminary data.</text>
</comment>
<reference evidence="3" key="1">
    <citation type="submission" date="2019-06" db="EMBL/GenBank/DDBJ databases">
        <authorList>
            <person name="Broberg M."/>
        </authorList>
    </citation>
    <scope>NUCLEOTIDE SEQUENCE [LARGE SCALE GENOMIC DNA]</scope>
</reference>
<feature type="region of interest" description="Disordered" evidence="1">
    <location>
        <begin position="1"/>
        <end position="49"/>
    </location>
</feature>
<feature type="compositionally biased region" description="Acidic residues" evidence="1">
    <location>
        <begin position="21"/>
        <end position="33"/>
    </location>
</feature>
<proteinExistence type="predicted"/>
<dbReference type="OrthoDB" id="5153592at2759"/>
<accession>A0A9N9YYR3</accession>
<keyword evidence="3" id="KW-1185">Reference proteome</keyword>
<evidence type="ECO:0000313" key="3">
    <source>
        <dbReference type="Proteomes" id="UP000775872"/>
    </source>
</evidence>
<dbReference type="AlphaFoldDB" id="A0A9N9YYR3"/>
<organism evidence="2 3">
    <name type="scientific">Clonostachys solani</name>
    <dbReference type="NCBI Taxonomy" id="160281"/>
    <lineage>
        <taxon>Eukaryota</taxon>
        <taxon>Fungi</taxon>
        <taxon>Dikarya</taxon>
        <taxon>Ascomycota</taxon>
        <taxon>Pezizomycotina</taxon>
        <taxon>Sordariomycetes</taxon>
        <taxon>Hypocreomycetidae</taxon>
        <taxon>Hypocreales</taxon>
        <taxon>Bionectriaceae</taxon>
        <taxon>Clonostachys</taxon>
    </lineage>
</organism>
<reference evidence="2 3" key="2">
    <citation type="submission" date="2021-10" db="EMBL/GenBank/DDBJ databases">
        <authorList>
            <person name="Piombo E."/>
        </authorList>
    </citation>
    <scope>NUCLEOTIDE SEQUENCE [LARGE SCALE GENOMIC DNA]</scope>
</reference>
<gene>
    <name evidence="2" type="ORF">CSOL1703_00009475</name>
</gene>
<evidence type="ECO:0000256" key="1">
    <source>
        <dbReference type="SAM" id="MobiDB-lite"/>
    </source>
</evidence>
<dbReference type="Proteomes" id="UP000775872">
    <property type="component" value="Unassembled WGS sequence"/>
</dbReference>
<protein>
    <submittedName>
        <fullName evidence="2">Uncharacterized protein</fullName>
    </submittedName>
</protein>
<sequence length="174" mass="17588">MCEPPPILDSGRGVLLPPPAPEEEGEAGDEEEPEHGTYSDADLGTSGQPAVRATLLRGEEGLRLLPLVVQLGREDLAVRAPGPRLARVDGAAAHERVWLGLGAGPPLHLGGVADAELRLEGVEGVLVEGGVLEVVVGAGARRRLARVDGAAADELGGLVVADVEGSSLGAGGAQ</sequence>